<sequence length="133" mass="14769">MKIIYTVLFCCVTLFVKAQETNQTTEIIESTYSLASLEVKPEFPGGISEFYKYIGQNFKAPKDKKFPGGRVIVSFVIEKDGSVTEVKILKDCGFGTAEEAKRVLLNCPKWKPATQKNVPVRCQFGLPIALAAN</sequence>
<dbReference type="Proteomes" id="UP001500968">
    <property type="component" value="Unassembled WGS sequence"/>
</dbReference>
<keyword evidence="1" id="KW-0732">Signal</keyword>
<accession>A0ABP7TTP4</accession>
<feature type="signal peptide" evidence="1">
    <location>
        <begin position="1"/>
        <end position="18"/>
    </location>
</feature>
<proteinExistence type="predicted"/>
<comment type="caution">
    <text evidence="3">The sequence shown here is derived from an EMBL/GenBank/DDBJ whole genome shotgun (WGS) entry which is preliminary data.</text>
</comment>
<evidence type="ECO:0000313" key="3">
    <source>
        <dbReference type="EMBL" id="GAA4030922.1"/>
    </source>
</evidence>
<dbReference type="RefSeq" id="WP_324688735.1">
    <property type="nucleotide sequence ID" value="NZ_BAABCR010000015.1"/>
</dbReference>
<gene>
    <name evidence="3" type="ORF">GCM10022386_13510</name>
</gene>
<dbReference type="Gene3D" id="3.30.1150.10">
    <property type="match status" value="1"/>
</dbReference>
<reference evidence="4" key="1">
    <citation type="journal article" date="2019" name="Int. J. Syst. Evol. Microbiol.">
        <title>The Global Catalogue of Microorganisms (GCM) 10K type strain sequencing project: providing services to taxonomists for standard genome sequencing and annotation.</title>
        <authorList>
            <consortium name="The Broad Institute Genomics Platform"/>
            <consortium name="The Broad Institute Genome Sequencing Center for Infectious Disease"/>
            <person name="Wu L."/>
            <person name="Ma J."/>
        </authorList>
    </citation>
    <scope>NUCLEOTIDE SEQUENCE [LARGE SCALE GENOMIC DNA]</scope>
    <source>
        <strain evidence="4">JCM 17064</strain>
    </source>
</reference>
<keyword evidence="4" id="KW-1185">Reference proteome</keyword>
<dbReference type="PANTHER" id="PTHR33446">
    <property type="entry name" value="PROTEIN TONB-RELATED"/>
    <property type="match status" value="1"/>
</dbReference>
<dbReference type="InterPro" id="IPR037682">
    <property type="entry name" value="TonB_C"/>
</dbReference>
<name>A0ABP7TTP4_9FLAO</name>
<evidence type="ECO:0000256" key="1">
    <source>
        <dbReference type="SAM" id="SignalP"/>
    </source>
</evidence>
<dbReference type="EMBL" id="BAABCR010000015">
    <property type="protein sequence ID" value="GAA4030922.1"/>
    <property type="molecule type" value="Genomic_DNA"/>
</dbReference>
<dbReference type="PANTHER" id="PTHR33446:SF2">
    <property type="entry name" value="PROTEIN TONB"/>
    <property type="match status" value="1"/>
</dbReference>
<organism evidence="3 4">
    <name type="scientific">Flavobacterium cheonhonense</name>
    <dbReference type="NCBI Taxonomy" id="706185"/>
    <lineage>
        <taxon>Bacteria</taxon>
        <taxon>Pseudomonadati</taxon>
        <taxon>Bacteroidota</taxon>
        <taxon>Flavobacteriia</taxon>
        <taxon>Flavobacteriales</taxon>
        <taxon>Flavobacteriaceae</taxon>
        <taxon>Flavobacterium</taxon>
    </lineage>
</organism>
<dbReference type="SUPFAM" id="SSF74653">
    <property type="entry name" value="TolA/TonB C-terminal domain"/>
    <property type="match status" value="1"/>
</dbReference>
<dbReference type="Pfam" id="PF03544">
    <property type="entry name" value="TonB_C"/>
    <property type="match status" value="1"/>
</dbReference>
<dbReference type="InterPro" id="IPR051045">
    <property type="entry name" value="TonB-dependent_transducer"/>
</dbReference>
<evidence type="ECO:0000313" key="4">
    <source>
        <dbReference type="Proteomes" id="UP001500968"/>
    </source>
</evidence>
<protein>
    <submittedName>
        <fullName evidence="3">Energy transducer TonB</fullName>
    </submittedName>
</protein>
<feature type="domain" description="TonB C-terminal" evidence="2">
    <location>
        <begin position="69"/>
        <end position="128"/>
    </location>
</feature>
<feature type="chain" id="PRO_5046021375" evidence="1">
    <location>
        <begin position="19"/>
        <end position="133"/>
    </location>
</feature>
<evidence type="ECO:0000259" key="2">
    <source>
        <dbReference type="Pfam" id="PF03544"/>
    </source>
</evidence>